<dbReference type="Gene3D" id="3.30.1330.40">
    <property type="entry name" value="RutC-like"/>
    <property type="match status" value="1"/>
</dbReference>
<dbReference type="InterPro" id="IPR035959">
    <property type="entry name" value="RutC-like_sf"/>
</dbReference>
<gene>
    <name evidence="1" type="ORF">ACFPYJ_23510</name>
</gene>
<sequence length="45" mass="4893">MSNGFSDLMLDVFGAKGEHARSVLGAISLRDNLPIVVDTVFEIEQ</sequence>
<dbReference type="SUPFAM" id="SSF55298">
    <property type="entry name" value="YjgF-like"/>
    <property type="match status" value="1"/>
</dbReference>
<comment type="caution">
    <text evidence="1">The sequence shown here is derived from an EMBL/GenBank/DDBJ whole genome shotgun (WGS) entry which is preliminary data.</text>
</comment>
<proteinExistence type="predicted"/>
<evidence type="ECO:0000313" key="2">
    <source>
        <dbReference type="Proteomes" id="UP001596047"/>
    </source>
</evidence>
<name>A0ABW0W4R2_9BACL</name>
<organism evidence="1 2">
    <name type="scientific">Paenibacillus solisilvae</name>
    <dbReference type="NCBI Taxonomy" id="2486751"/>
    <lineage>
        <taxon>Bacteria</taxon>
        <taxon>Bacillati</taxon>
        <taxon>Bacillota</taxon>
        <taxon>Bacilli</taxon>
        <taxon>Bacillales</taxon>
        <taxon>Paenibacillaceae</taxon>
        <taxon>Paenibacillus</taxon>
    </lineage>
</organism>
<dbReference type="EMBL" id="JBHSOW010000088">
    <property type="protein sequence ID" value="MFC5652029.1"/>
    <property type="molecule type" value="Genomic_DNA"/>
</dbReference>
<keyword evidence="2" id="KW-1185">Reference proteome</keyword>
<reference evidence="2" key="1">
    <citation type="journal article" date="2019" name="Int. J. Syst. Evol. Microbiol.">
        <title>The Global Catalogue of Microorganisms (GCM) 10K type strain sequencing project: providing services to taxonomists for standard genome sequencing and annotation.</title>
        <authorList>
            <consortium name="The Broad Institute Genomics Platform"/>
            <consortium name="The Broad Institute Genome Sequencing Center for Infectious Disease"/>
            <person name="Wu L."/>
            <person name="Ma J."/>
        </authorList>
    </citation>
    <scope>NUCLEOTIDE SEQUENCE [LARGE SCALE GENOMIC DNA]</scope>
    <source>
        <strain evidence="2">CGMCC 1.3240</strain>
    </source>
</reference>
<accession>A0ABW0W4R2</accession>
<evidence type="ECO:0000313" key="1">
    <source>
        <dbReference type="EMBL" id="MFC5652029.1"/>
    </source>
</evidence>
<dbReference type="RefSeq" id="WP_379190664.1">
    <property type="nucleotide sequence ID" value="NZ_JBHSOW010000088.1"/>
</dbReference>
<protein>
    <submittedName>
        <fullName evidence="1">Uncharacterized protein</fullName>
    </submittedName>
</protein>
<dbReference type="Proteomes" id="UP001596047">
    <property type="component" value="Unassembled WGS sequence"/>
</dbReference>